<feature type="region of interest" description="Disordered" evidence="1">
    <location>
        <begin position="158"/>
        <end position="300"/>
    </location>
</feature>
<dbReference type="Proteomes" id="UP001642540">
    <property type="component" value="Unassembled WGS sequence"/>
</dbReference>
<comment type="caution">
    <text evidence="2">The sequence shown here is derived from an EMBL/GenBank/DDBJ whole genome shotgun (WGS) entry which is preliminary data.</text>
</comment>
<evidence type="ECO:0000256" key="1">
    <source>
        <dbReference type="SAM" id="MobiDB-lite"/>
    </source>
</evidence>
<sequence>MSKFNDGFDAFCLRQETKSLESALKNEVGLVQGGRQRRKSNYKKHDDEVEWPEESCHPEEDPSTRLIKMECKIPTRKKKERNSKGKPKKKIPNVIRNETRRVLTGFCFQNGLSFYFPLKLDEESSSIANFSSRTKYFPRRTKTRGKKLLKKRQNRLLTRRLRGGTGGRGKHPPISTPHERRPAGAGTGGGGQHPPISPPHERRLALAEPGEGGHHPPISTPHERRPAGAGTGGGGRHPPISTPNKGHPAGAGTGGGGQHSPTSTPNESHPAGAGTGGEGQHPPISTPNERHPAGPGTEIELVISSTHFEKTFSSIFNSPTSTHDEPLKTTVSSHQIPEEDHYDHDRGAHKKSPMSPGIRHYTKAGKMKTHRLSLDDNSFHQPSKKRRESASPSPWSTSTLKSERRVKMIESDDQHDHDHFFSDRHSILRRPEKTSLTPSMEVRSRKSLATRRDSTTFSVVSRFKSKGHLISRVSQIRETSGDFERDTEWLQWTSSEDDDQLDEHQDSAQQQQHVDHFSMVINSDGNHENRNYKSEFKIKQKKKTKTIQPELKPFINSIKGLEKLGFWMGLNPYQKVVRGNGSVQVKWVPKSWRFAAVGLNALFFLALTLSASNTLIYIYSIQEPLPVSL</sequence>
<protein>
    <submittedName>
        <fullName evidence="2">Uncharacterized protein</fullName>
    </submittedName>
</protein>
<gene>
    <name evidence="2" type="ORF">ODALV1_LOCUS27597</name>
</gene>
<organism evidence="2 3">
    <name type="scientific">Orchesella dallaii</name>
    <dbReference type="NCBI Taxonomy" id="48710"/>
    <lineage>
        <taxon>Eukaryota</taxon>
        <taxon>Metazoa</taxon>
        <taxon>Ecdysozoa</taxon>
        <taxon>Arthropoda</taxon>
        <taxon>Hexapoda</taxon>
        <taxon>Collembola</taxon>
        <taxon>Entomobryomorpha</taxon>
        <taxon>Entomobryoidea</taxon>
        <taxon>Orchesellidae</taxon>
        <taxon>Orchesellinae</taxon>
        <taxon>Orchesella</taxon>
    </lineage>
</organism>
<dbReference type="EMBL" id="CAXLJM020000124">
    <property type="protein sequence ID" value="CAL8138920.1"/>
    <property type="molecule type" value="Genomic_DNA"/>
</dbReference>
<feature type="compositionally biased region" description="Basic residues" evidence="1">
    <location>
        <begin position="360"/>
        <end position="371"/>
    </location>
</feature>
<feature type="region of interest" description="Disordered" evidence="1">
    <location>
        <begin position="314"/>
        <end position="402"/>
    </location>
</feature>
<evidence type="ECO:0000313" key="3">
    <source>
        <dbReference type="Proteomes" id="UP001642540"/>
    </source>
</evidence>
<feature type="compositionally biased region" description="Basic and acidic residues" evidence="1">
    <location>
        <begin position="336"/>
        <end position="346"/>
    </location>
</feature>
<proteinExistence type="predicted"/>
<evidence type="ECO:0000313" key="2">
    <source>
        <dbReference type="EMBL" id="CAL8138920.1"/>
    </source>
</evidence>
<reference evidence="2 3" key="1">
    <citation type="submission" date="2024-08" db="EMBL/GenBank/DDBJ databases">
        <authorList>
            <person name="Cucini C."/>
            <person name="Frati F."/>
        </authorList>
    </citation>
    <scope>NUCLEOTIDE SEQUENCE [LARGE SCALE GENOMIC DNA]</scope>
</reference>
<keyword evidence="3" id="KW-1185">Reference proteome</keyword>
<feature type="compositionally biased region" description="Polar residues" evidence="1">
    <location>
        <begin position="390"/>
        <end position="400"/>
    </location>
</feature>
<feature type="region of interest" description="Disordered" evidence="1">
    <location>
        <begin position="31"/>
        <end position="62"/>
    </location>
</feature>
<accession>A0ABP1RYT0</accession>
<feature type="compositionally biased region" description="Gly residues" evidence="1">
    <location>
        <begin position="249"/>
        <end position="258"/>
    </location>
</feature>
<name>A0ABP1RYT0_9HEXA</name>